<dbReference type="Proteomes" id="UP000790833">
    <property type="component" value="Unassembled WGS sequence"/>
</dbReference>
<dbReference type="InterPro" id="IPR036028">
    <property type="entry name" value="SH3-like_dom_sf"/>
</dbReference>
<protein>
    <recommendedName>
        <fullName evidence="3">SH3 domain-containing protein</fullName>
    </recommendedName>
</protein>
<dbReference type="PRINTS" id="PR00452">
    <property type="entry name" value="SH3DOMAIN"/>
</dbReference>
<evidence type="ECO:0000313" key="4">
    <source>
        <dbReference type="EMBL" id="KAG7193726.1"/>
    </source>
</evidence>
<keyword evidence="5" id="KW-1185">Reference proteome</keyword>
<accession>A0A9P8AJ20</accession>
<evidence type="ECO:0000259" key="3">
    <source>
        <dbReference type="PROSITE" id="PS50002"/>
    </source>
</evidence>
<dbReference type="Gene3D" id="1.20.1270.60">
    <property type="entry name" value="Arfaptin homology (AH) domain/BAR domain"/>
    <property type="match status" value="1"/>
</dbReference>
<name>A0A9P8AJ20_9ASCO</name>
<dbReference type="GO" id="GO:0043332">
    <property type="term" value="C:mating projection tip"/>
    <property type="evidence" value="ECO:0007669"/>
    <property type="project" value="TreeGrafter"/>
</dbReference>
<dbReference type="InterPro" id="IPR046982">
    <property type="entry name" value="BIN3/RVS161-like"/>
</dbReference>
<dbReference type="InterPro" id="IPR001452">
    <property type="entry name" value="SH3_domain"/>
</dbReference>
<evidence type="ECO:0000256" key="1">
    <source>
        <dbReference type="ARBA" id="ARBA00022443"/>
    </source>
</evidence>
<proteinExistence type="predicted"/>
<dbReference type="PANTHER" id="PTHR47174:SF1">
    <property type="entry name" value="REDUCED VIABILITY UPON STARVATION PROTEIN 167"/>
    <property type="match status" value="1"/>
</dbReference>
<evidence type="ECO:0000256" key="2">
    <source>
        <dbReference type="PROSITE-ProRule" id="PRU00192"/>
    </source>
</evidence>
<dbReference type="GO" id="GO:0097320">
    <property type="term" value="P:plasma membrane tubulation"/>
    <property type="evidence" value="ECO:0007669"/>
    <property type="project" value="TreeGrafter"/>
</dbReference>
<feature type="domain" description="SH3" evidence="3">
    <location>
        <begin position="321"/>
        <end position="379"/>
    </location>
</feature>
<dbReference type="PANTHER" id="PTHR47174">
    <property type="entry name" value="BRIDGING INTEGRATOR 3"/>
    <property type="match status" value="1"/>
</dbReference>
<dbReference type="OrthoDB" id="10255128at2759"/>
<dbReference type="GO" id="GO:1990528">
    <property type="term" value="C:Rvs161p-Rvs167p complex"/>
    <property type="evidence" value="ECO:0007669"/>
    <property type="project" value="TreeGrafter"/>
</dbReference>
<evidence type="ECO:0000313" key="5">
    <source>
        <dbReference type="Proteomes" id="UP000790833"/>
    </source>
</evidence>
<dbReference type="Gene3D" id="2.30.30.40">
    <property type="entry name" value="SH3 Domains"/>
    <property type="match status" value="1"/>
</dbReference>
<dbReference type="GO" id="GO:0030479">
    <property type="term" value="C:actin cortical patch"/>
    <property type="evidence" value="ECO:0007669"/>
    <property type="project" value="TreeGrafter"/>
</dbReference>
<comment type="caution">
    <text evidence="4">The sequence shown here is derived from an EMBL/GenBank/DDBJ whole genome shotgun (WGS) entry which is preliminary data.</text>
</comment>
<sequence length="382" mass="44696">MDWEALKRVPQMVKRKVKLGTNTFDEEFNLYFEDLTRLDKRLEALMKYCKVSTQETKTALKGLELIGLAFRDLYDPLNGLPVEVKERLKNNVPTDQLFGSDSNSKRIQFEREYLNWENSKLFIDGVKDIVPAVEIELDQLVELMVKKTLQLQKIVNNIKTRCKLREASLYDYDIVFNEYEDLVIRLKTAPLSVKDSSKMFRLERKTEELRLVYQERNHSLKSELPHFFKLVDMIFKPLLEIFYYVHLTVTYQIHNNMNSLSDIFQITMDDLDFNQIITCYERDTQTVQQSLNNLGIINFTENYLADLTSSVPSYKEIQPPDNNNYCQAIYNFNGVLAGDLKFKTNDMIKILNQSGSWWEGELNGEKGSFPSNYVKLLPTKSS</sequence>
<dbReference type="SUPFAM" id="SSF103657">
    <property type="entry name" value="BAR/IMD domain-like"/>
    <property type="match status" value="1"/>
</dbReference>
<organism evidence="4 5">
    <name type="scientific">Scheffersomyces spartinae</name>
    <dbReference type="NCBI Taxonomy" id="45513"/>
    <lineage>
        <taxon>Eukaryota</taxon>
        <taxon>Fungi</taxon>
        <taxon>Dikarya</taxon>
        <taxon>Ascomycota</taxon>
        <taxon>Saccharomycotina</taxon>
        <taxon>Pichiomycetes</taxon>
        <taxon>Debaryomycetaceae</taxon>
        <taxon>Scheffersomyces</taxon>
    </lineage>
</organism>
<dbReference type="GeneID" id="66113791"/>
<dbReference type="GO" id="GO:0051666">
    <property type="term" value="P:actin cortical patch localization"/>
    <property type="evidence" value="ECO:0007669"/>
    <property type="project" value="InterPro"/>
</dbReference>
<dbReference type="InterPro" id="IPR027267">
    <property type="entry name" value="AH/BAR_dom_sf"/>
</dbReference>
<dbReference type="Pfam" id="PF00018">
    <property type="entry name" value="SH3_1"/>
    <property type="match status" value="1"/>
</dbReference>
<dbReference type="RefSeq" id="XP_043049274.1">
    <property type="nucleotide sequence ID" value="XM_043191262.1"/>
</dbReference>
<dbReference type="SUPFAM" id="SSF50044">
    <property type="entry name" value="SH3-domain"/>
    <property type="match status" value="1"/>
</dbReference>
<dbReference type="EMBL" id="JAHMUF010000010">
    <property type="protein sequence ID" value="KAG7193726.1"/>
    <property type="molecule type" value="Genomic_DNA"/>
</dbReference>
<dbReference type="AlphaFoldDB" id="A0A9P8AJ20"/>
<keyword evidence="1 2" id="KW-0728">SH3 domain</keyword>
<dbReference type="GO" id="GO:0006897">
    <property type="term" value="P:endocytosis"/>
    <property type="evidence" value="ECO:0007669"/>
    <property type="project" value="InterPro"/>
</dbReference>
<dbReference type="FunFam" id="2.30.30.40:FF:000072">
    <property type="entry name" value="Unconventional Myosin IB"/>
    <property type="match status" value="1"/>
</dbReference>
<gene>
    <name evidence="4" type="ORF">KQ657_000417</name>
</gene>
<dbReference type="GO" id="GO:0031097">
    <property type="term" value="C:medial cortex"/>
    <property type="evidence" value="ECO:0007669"/>
    <property type="project" value="TreeGrafter"/>
</dbReference>
<dbReference type="GO" id="GO:0008289">
    <property type="term" value="F:lipid binding"/>
    <property type="evidence" value="ECO:0007669"/>
    <property type="project" value="TreeGrafter"/>
</dbReference>
<dbReference type="SMART" id="SM00326">
    <property type="entry name" value="SH3"/>
    <property type="match status" value="1"/>
</dbReference>
<reference evidence="4" key="1">
    <citation type="submission" date="2021-03" db="EMBL/GenBank/DDBJ databases">
        <authorList>
            <person name="Palmer J.M."/>
        </authorList>
    </citation>
    <scope>NUCLEOTIDE SEQUENCE</scope>
    <source>
        <strain evidence="4">ARV_011</strain>
    </source>
</reference>
<dbReference type="PROSITE" id="PS50002">
    <property type="entry name" value="SH3"/>
    <property type="match status" value="1"/>
</dbReference>